<evidence type="ECO:0000256" key="2">
    <source>
        <dbReference type="SAM" id="Phobius"/>
    </source>
</evidence>
<gene>
    <name evidence="4" type="ORF">G4B88_002137</name>
</gene>
<evidence type="ECO:0000259" key="3">
    <source>
        <dbReference type="Pfam" id="PF13966"/>
    </source>
</evidence>
<dbReference type="AlphaFoldDB" id="A0A7J6F0I4"/>
<evidence type="ECO:0000313" key="4">
    <source>
        <dbReference type="EMBL" id="KAF4363390.1"/>
    </source>
</evidence>
<keyword evidence="2" id="KW-0812">Transmembrane</keyword>
<reference evidence="4 5" key="1">
    <citation type="journal article" date="2020" name="bioRxiv">
        <title>Sequence and annotation of 42 cannabis genomes reveals extensive copy number variation in cannabinoid synthesis and pathogen resistance genes.</title>
        <authorList>
            <person name="Mckernan K.J."/>
            <person name="Helbert Y."/>
            <person name="Kane L.T."/>
            <person name="Ebling H."/>
            <person name="Zhang L."/>
            <person name="Liu B."/>
            <person name="Eaton Z."/>
            <person name="Mclaughlin S."/>
            <person name="Kingan S."/>
            <person name="Baybayan P."/>
            <person name="Concepcion G."/>
            <person name="Jordan M."/>
            <person name="Riva A."/>
            <person name="Barbazuk W."/>
            <person name="Harkins T."/>
        </authorList>
    </citation>
    <scope>NUCLEOTIDE SEQUENCE [LARGE SCALE GENOMIC DNA]</scope>
    <source>
        <strain evidence="5">cv. Jamaican Lion 4</strain>
        <tissue evidence="4">Leaf</tissue>
    </source>
</reference>
<evidence type="ECO:0000313" key="5">
    <source>
        <dbReference type="Proteomes" id="UP000583929"/>
    </source>
</evidence>
<keyword evidence="2" id="KW-1133">Transmembrane helix</keyword>
<dbReference type="EMBL" id="JAATIQ010000297">
    <property type="protein sequence ID" value="KAF4363390.1"/>
    <property type="molecule type" value="Genomic_DNA"/>
</dbReference>
<organism evidence="4 5">
    <name type="scientific">Cannabis sativa</name>
    <name type="common">Hemp</name>
    <name type="synonym">Marijuana</name>
    <dbReference type="NCBI Taxonomy" id="3483"/>
    <lineage>
        <taxon>Eukaryota</taxon>
        <taxon>Viridiplantae</taxon>
        <taxon>Streptophyta</taxon>
        <taxon>Embryophyta</taxon>
        <taxon>Tracheophyta</taxon>
        <taxon>Spermatophyta</taxon>
        <taxon>Magnoliopsida</taxon>
        <taxon>eudicotyledons</taxon>
        <taxon>Gunneridae</taxon>
        <taxon>Pentapetalae</taxon>
        <taxon>rosids</taxon>
        <taxon>fabids</taxon>
        <taxon>Rosales</taxon>
        <taxon>Cannabaceae</taxon>
        <taxon>Cannabis</taxon>
    </lineage>
</organism>
<name>A0A7J6F0I4_CANSA</name>
<comment type="caution">
    <text evidence="4">The sequence shown here is derived from an EMBL/GenBank/DDBJ whole genome shotgun (WGS) entry which is preliminary data.</text>
</comment>
<feature type="region of interest" description="Disordered" evidence="1">
    <location>
        <begin position="138"/>
        <end position="161"/>
    </location>
</feature>
<feature type="domain" description="Reverse transcriptase zinc-binding" evidence="3">
    <location>
        <begin position="5"/>
        <end position="63"/>
    </location>
</feature>
<feature type="transmembrane region" description="Helical" evidence="2">
    <location>
        <begin position="190"/>
        <end position="208"/>
    </location>
</feature>
<dbReference type="InterPro" id="IPR026960">
    <property type="entry name" value="RVT-Znf"/>
</dbReference>
<dbReference type="Pfam" id="PF13966">
    <property type="entry name" value="zf-RVT"/>
    <property type="match status" value="1"/>
</dbReference>
<keyword evidence="5" id="KW-1185">Reference proteome</keyword>
<keyword evidence="2" id="KW-0472">Membrane</keyword>
<proteinExistence type="predicted"/>
<sequence>MQCKYSIRLGYDVLSTREENVSWYGQVWGRFNIRKHRIIFWLAILERLQTKDKLFCFKVCTDQKEMSQSYQRLDQMGHSTHNIRRACSLKLPSMAKKRRVIRKPANCATSVEPGAKSNEEFRSEIDCVLTEIETVPEENEGGKTAGLETSEAAVEGDKEKREEQSWAKMVENDHQSLSQIRIKYKQKQKLIIVIAVAAVSVLGRYTIIQHMN</sequence>
<evidence type="ECO:0000256" key="1">
    <source>
        <dbReference type="SAM" id="MobiDB-lite"/>
    </source>
</evidence>
<accession>A0A7J6F0I4</accession>
<protein>
    <recommendedName>
        <fullName evidence="3">Reverse transcriptase zinc-binding domain-containing protein</fullName>
    </recommendedName>
</protein>
<dbReference type="Proteomes" id="UP000583929">
    <property type="component" value="Unassembled WGS sequence"/>
</dbReference>